<name>A0A7G9GXP7_9FUSO</name>
<evidence type="ECO:0000256" key="1">
    <source>
        <dbReference type="ARBA" id="ARBA00022801"/>
    </source>
</evidence>
<dbReference type="SUPFAM" id="SSF52151">
    <property type="entry name" value="FabD/lysophospholipase-like"/>
    <property type="match status" value="1"/>
</dbReference>
<dbReference type="GO" id="GO:0016787">
    <property type="term" value="F:hydrolase activity"/>
    <property type="evidence" value="ECO:0007669"/>
    <property type="project" value="UniProtKB-UniRule"/>
</dbReference>
<protein>
    <submittedName>
        <fullName evidence="6">Patatin-like phospholipase family protein</fullName>
    </submittedName>
</protein>
<proteinExistence type="predicted"/>
<feature type="short sequence motif" description="GXSXG" evidence="4">
    <location>
        <begin position="103"/>
        <end position="107"/>
    </location>
</feature>
<comment type="caution">
    <text evidence="4">Lacks conserved residue(s) required for the propagation of feature annotation.</text>
</comment>
<keyword evidence="2 4" id="KW-0442">Lipid degradation</keyword>
<dbReference type="PANTHER" id="PTHR14226:SF76">
    <property type="entry name" value="NTE FAMILY PROTEIN RSSA"/>
    <property type="match status" value="1"/>
</dbReference>
<feature type="active site" description="Nucleophile" evidence="4">
    <location>
        <position position="105"/>
    </location>
</feature>
<dbReference type="PANTHER" id="PTHR14226">
    <property type="entry name" value="NEUROPATHY TARGET ESTERASE/SWISS CHEESE D.MELANOGASTER"/>
    <property type="match status" value="1"/>
</dbReference>
<sequence length="767" mass="85934">MKKRYTISIFLILILFSSYLTYGKTLPSTAKEDMEINKLKKQIILLQDKIKQLEEIKHKKIQSNIKDIKIGLALSGGGAKGLAHIGVLKALEELHIKPDYITGTSMGAVVGALYSIGYTPDQIEAILSQNDWDSFVNGTFMQSKIPLEKKVVDKKYMLSIRYDNKFNFSLPKGFGNTQMIYFELKKLLSNVEGITNFNDLPIPLRVIATDLNSGKAVALDSGDLAKAITASIAIPTVFDPVEIDGKLYVDGLITRNFPVIDAINMGADIVIGSDVGNEVKDKKDYNIISVLNQLVTIQSSSSTKEQQELATILITPDILEYSATDLDKGKEFIVLGEEATFEQEALLKDLSCPNYKPNKLPLKSKDIVIKNIEYTHKLSQKDKNIINSILDNAKNRDLTPTQLEEYMMKVYGNDLIDSVYYQIIGDTLYVDANMNPTNSIGVGVNYLTGYGTTFNVGTNITNFGTIGNNSLLNLKVGDYLGVTFKNFIYYGYSNKIGLFANLSYNENPLFLYNGNKKISDSIVKNAMFETGVLTQYNNKLILSYGINTMYTKLRQKTGSLKDSSINYNKNYNGAFVRMSYDTLEEINNHPESGVKGLFEYSWEGSFNKSKSNFYGPTYMLDGFIPINKKFIFQYGFSGGVISGDHNSSKDRYLRIGGTKGNFKQREFAFYGLAFQQKLVDQFFIGKLGLEYKIQPNLYLSGHWNIGTFNEVGIPSYPEKKELWQDYLQGVGIALTYESLFGPIAFSISKNNDHGDFLSQISIGYVLE</sequence>
<dbReference type="RefSeq" id="WP_187423019.1">
    <property type="nucleotide sequence ID" value="NZ_CP060637.1"/>
</dbReference>
<dbReference type="InterPro" id="IPR002641">
    <property type="entry name" value="PNPLA_dom"/>
</dbReference>
<dbReference type="EMBL" id="CP060637">
    <property type="protein sequence ID" value="QNM15579.1"/>
    <property type="molecule type" value="Genomic_DNA"/>
</dbReference>
<keyword evidence="1 4" id="KW-0378">Hydrolase</keyword>
<dbReference type="InterPro" id="IPR016035">
    <property type="entry name" value="Acyl_Trfase/lysoPLipase"/>
</dbReference>
<reference evidence="6 7" key="1">
    <citation type="submission" date="2020-08" db="EMBL/GenBank/DDBJ databases">
        <authorList>
            <person name="Liu C."/>
            <person name="Sun Q."/>
        </authorList>
    </citation>
    <scope>NUCLEOTIDE SEQUENCE [LARGE SCALE GENOMIC DNA]</scope>
    <source>
        <strain evidence="6 7">NSJ-57</strain>
    </source>
</reference>
<feature type="domain" description="PNPLA" evidence="5">
    <location>
        <begin position="72"/>
        <end position="263"/>
    </location>
</feature>
<dbReference type="AlphaFoldDB" id="A0A7G9GXP7"/>
<dbReference type="Pfam" id="PF01734">
    <property type="entry name" value="Patatin"/>
    <property type="match status" value="1"/>
</dbReference>
<dbReference type="KEGG" id="fho:H9Q81_01690"/>
<gene>
    <name evidence="6" type="ORF">H9Q81_01690</name>
</gene>
<feature type="short sequence motif" description="GXGXXG" evidence="4">
    <location>
        <begin position="76"/>
        <end position="81"/>
    </location>
</feature>
<dbReference type="CDD" id="cd07205">
    <property type="entry name" value="Pat_PNPLA6_PNPLA7_NTE1_like"/>
    <property type="match status" value="1"/>
</dbReference>
<evidence type="ECO:0000256" key="4">
    <source>
        <dbReference type="PROSITE-ProRule" id="PRU01161"/>
    </source>
</evidence>
<dbReference type="Gene3D" id="2.40.160.50">
    <property type="entry name" value="membrane protein fhac: a member of the omp85/tpsb transporter family"/>
    <property type="match status" value="1"/>
</dbReference>
<dbReference type="Proteomes" id="UP000515913">
    <property type="component" value="Chromosome"/>
</dbReference>
<feature type="active site" description="Proton acceptor" evidence="4">
    <location>
        <position position="250"/>
    </location>
</feature>
<evidence type="ECO:0000259" key="5">
    <source>
        <dbReference type="PROSITE" id="PS51635"/>
    </source>
</evidence>
<evidence type="ECO:0000256" key="3">
    <source>
        <dbReference type="ARBA" id="ARBA00023098"/>
    </source>
</evidence>
<dbReference type="Gene3D" id="3.40.1090.10">
    <property type="entry name" value="Cytosolic phospholipase A2 catalytic domain"/>
    <property type="match status" value="2"/>
</dbReference>
<evidence type="ECO:0000313" key="7">
    <source>
        <dbReference type="Proteomes" id="UP000515913"/>
    </source>
</evidence>
<dbReference type="PROSITE" id="PS51635">
    <property type="entry name" value="PNPLA"/>
    <property type="match status" value="1"/>
</dbReference>
<dbReference type="InterPro" id="IPR050301">
    <property type="entry name" value="NTE"/>
</dbReference>
<keyword evidence="7" id="KW-1185">Reference proteome</keyword>
<organism evidence="6 7">
    <name type="scientific">Fusobacterium hominis</name>
    <dbReference type="NCBI Taxonomy" id="2764326"/>
    <lineage>
        <taxon>Bacteria</taxon>
        <taxon>Fusobacteriati</taxon>
        <taxon>Fusobacteriota</taxon>
        <taxon>Fusobacteriia</taxon>
        <taxon>Fusobacteriales</taxon>
        <taxon>Fusobacteriaceae</taxon>
        <taxon>Fusobacterium</taxon>
    </lineage>
</organism>
<keyword evidence="3 4" id="KW-0443">Lipid metabolism</keyword>
<accession>A0A7G9GXP7</accession>
<evidence type="ECO:0000256" key="2">
    <source>
        <dbReference type="ARBA" id="ARBA00022963"/>
    </source>
</evidence>
<dbReference type="GO" id="GO:0016042">
    <property type="term" value="P:lipid catabolic process"/>
    <property type="evidence" value="ECO:0007669"/>
    <property type="project" value="UniProtKB-UniRule"/>
</dbReference>
<evidence type="ECO:0000313" key="6">
    <source>
        <dbReference type="EMBL" id="QNM15579.1"/>
    </source>
</evidence>